<gene>
    <name evidence="1" type="ORF">TK11N_10720</name>
    <name evidence="2" type="ORF">TK2N_17080</name>
</gene>
<proteinExistence type="predicted"/>
<name>A0AAN4UCE3_9ENTE</name>
<organism evidence="2 3">
    <name type="scientific">Tetragenococcus koreensis</name>
    <dbReference type="NCBI Taxonomy" id="290335"/>
    <lineage>
        <taxon>Bacteria</taxon>
        <taxon>Bacillati</taxon>
        <taxon>Bacillota</taxon>
        <taxon>Bacilli</taxon>
        <taxon>Lactobacillales</taxon>
        <taxon>Enterococcaceae</taxon>
        <taxon>Tetragenococcus</taxon>
    </lineage>
</organism>
<evidence type="ECO:0000313" key="1">
    <source>
        <dbReference type="EMBL" id="GEQ49220.1"/>
    </source>
</evidence>
<evidence type="ECO:0000313" key="2">
    <source>
        <dbReference type="EMBL" id="GEQ54864.1"/>
    </source>
</evidence>
<dbReference type="Proteomes" id="UP000886607">
    <property type="component" value="Unassembled WGS sequence"/>
</dbReference>
<dbReference type="EMBL" id="BKBQ01000027">
    <property type="protein sequence ID" value="GEQ54864.1"/>
    <property type="molecule type" value="Genomic_DNA"/>
</dbReference>
<reference evidence="2" key="1">
    <citation type="submission" date="2019-08" db="EMBL/GenBank/DDBJ databases">
        <authorList>
            <person name="Ishikawa M."/>
            <person name="Suzuki T."/>
            <person name="Matsutani M."/>
        </authorList>
    </citation>
    <scope>NUCLEOTIDE SEQUENCE</scope>
    <source>
        <strain evidence="2">7C1</strain>
        <strain evidence="1">8C4</strain>
    </source>
</reference>
<keyword evidence="4" id="KW-1185">Reference proteome</keyword>
<evidence type="ECO:0000313" key="3">
    <source>
        <dbReference type="Proteomes" id="UP000886597"/>
    </source>
</evidence>
<protein>
    <submittedName>
        <fullName evidence="2">Uncharacterized protein</fullName>
    </submittedName>
</protein>
<accession>A0AAN4UCE3</accession>
<reference evidence="2" key="2">
    <citation type="journal article" date="2020" name="Int. Dairy J.">
        <title>Lactic acid bacterial diversity in Brie cheese focusing on salt concentration and pH of isolation medium and characterisation of halophilic and alkaliphilic lactic acid bacterial isolates.</title>
        <authorList>
            <person name="Unno R."/>
            <person name="Matsutani M."/>
            <person name="Suzuki T."/>
            <person name="Kodama K."/>
            <person name="Matsushita H."/>
            <person name="Yamasato K."/>
            <person name="Koizumi Y."/>
            <person name="Ishikawa M."/>
        </authorList>
    </citation>
    <scope>NUCLEOTIDE SEQUENCE</scope>
    <source>
        <strain evidence="2">7C1</strain>
        <strain evidence="1">8C4</strain>
    </source>
</reference>
<sequence length="56" mass="6451">MQKRVGESKMNYVILFGTWKWHTVIYLYHSTSNVTILKSANARGGNLNGTRYSKMV</sequence>
<dbReference type="Proteomes" id="UP000886597">
    <property type="component" value="Unassembled WGS sequence"/>
</dbReference>
<evidence type="ECO:0000313" key="4">
    <source>
        <dbReference type="Proteomes" id="UP000886607"/>
    </source>
</evidence>
<dbReference type="EMBL" id="BKBO01000014">
    <property type="protein sequence ID" value="GEQ49220.1"/>
    <property type="molecule type" value="Genomic_DNA"/>
</dbReference>
<comment type="caution">
    <text evidence="2">The sequence shown here is derived from an EMBL/GenBank/DDBJ whole genome shotgun (WGS) entry which is preliminary data.</text>
</comment>
<dbReference type="AlphaFoldDB" id="A0AAN4UCE3"/>